<evidence type="ECO:0000256" key="1">
    <source>
        <dbReference type="SAM" id="MobiDB-lite"/>
    </source>
</evidence>
<keyword evidence="2" id="KW-0812">Transmembrane</keyword>
<dbReference type="KEGG" id="ngv:CDO52_10175"/>
<feature type="compositionally biased region" description="Low complexity" evidence="1">
    <location>
        <begin position="12"/>
        <end position="23"/>
    </location>
</feature>
<dbReference type="AlphaFoldDB" id="A0A223S4R0"/>
<evidence type="ECO:0000256" key="2">
    <source>
        <dbReference type="SAM" id="Phobius"/>
    </source>
</evidence>
<dbReference type="RefSeq" id="WP_094932340.1">
    <property type="nucleotide sequence ID" value="NZ_CP022753.1"/>
</dbReference>
<proteinExistence type="predicted"/>
<keyword evidence="2" id="KW-1133">Transmembrane helix</keyword>
<feature type="transmembrane region" description="Helical" evidence="2">
    <location>
        <begin position="34"/>
        <end position="55"/>
    </location>
</feature>
<dbReference type="Proteomes" id="UP000215005">
    <property type="component" value="Chromosome"/>
</dbReference>
<evidence type="ECO:0000313" key="3">
    <source>
        <dbReference type="EMBL" id="ASU83098.1"/>
    </source>
</evidence>
<protein>
    <recommendedName>
        <fullName evidence="5">DUF3558 domain-containing protein</fullName>
    </recommendedName>
</protein>
<feature type="region of interest" description="Disordered" evidence="1">
    <location>
        <begin position="1"/>
        <end position="23"/>
    </location>
</feature>
<evidence type="ECO:0000313" key="4">
    <source>
        <dbReference type="Proteomes" id="UP000215005"/>
    </source>
</evidence>
<dbReference type="OrthoDB" id="3432321at2"/>
<accession>A0A223S4R0</accession>
<organism evidence="3 4">
    <name type="scientific">Nocardiopsis gilva YIM 90087</name>
    <dbReference type="NCBI Taxonomy" id="1235441"/>
    <lineage>
        <taxon>Bacteria</taxon>
        <taxon>Bacillati</taxon>
        <taxon>Actinomycetota</taxon>
        <taxon>Actinomycetes</taxon>
        <taxon>Streptosporangiales</taxon>
        <taxon>Nocardiopsidaceae</taxon>
        <taxon>Nocardiopsis</taxon>
    </lineage>
</organism>
<keyword evidence="4" id="KW-1185">Reference proteome</keyword>
<reference evidence="3 4" key="1">
    <citation type="submission" date="2017-08" db="EMBL/GenBank/DDBJ databases">
        <title>The complete genome sequence of Nocardiopsis gilva YIM 90087.</title>
        <authorList>
            <person name="Yin M."/>
            <person name="Tang S."/>
        </authorList>
    </citation>
    <scope>NUCLEOTIDE SEQUENCE [LARGE SCALE GENOMIC DNA]</scope>
    <source>
        <strain evidence="3 4">YIM 90087</strain>
    </source>
</reference>
<gene>
    <name evidence="3" type="ORF">CDO52_10175</name>
</gene>
<evidence type="ECO:0008006" key="5">
    <source>
        <dbReference type="Google" id="ProtNLM"/>
    </source>
</evidence>
<dbReference type="EMBL" id="CP022753">
    <property type="protein sequence ID" value="ASU83098.1"/>
    <property type="molecule type" value="Genomic_DNA"/>
</dbReference>
<name>A0A223S4R0_9ACTN</name>
<keyword evidence="2" id="KW-0472">Membrane</keyword>
<sequence length="228" mass="23069">MEQPQADQEQPRSGGAWLAAGRAGPPPGARIKQALLVAAAVVVVPAIAVTAGLWWGEDGPAFGAGPDDAFSTAPECAVVAAETVEGVVPSGRLETNEHGPLSDADGAMCAWTSVGADGAAPRFLRVDFEARFTDKAGDVTGASAAAREMERSTTISDVEGAAPLPSLGEDALVWPGADEGTAELVFRRDNLVVRVSYGGAADTGGKPLSFGAARDGAVDVAEQVADSL</sequence>